<sequence length="199" mass="23263">MQDCILDNADIINIVASYMSINDLFVHRANNKTWRRTLEHNLSERRDVQLVLNKRVDIKHSQFIFSKCSPHVTSVAFKNLVVDENLVRQLVHHSKTNNIQTISFDGCEASNSKTCLSIFLEIAPQDFFSKLNRFSEINKQYTCFSLESETGCDFGEIYTEYRRLHHVKEDFDNIKQCNYDLRPIKYRQVPVLLSLPTDL</sequence>
<dbReference type="Proteomes" id="UP001431209">
    <property type="component" value="Unassembled WGS sequence"/>
</dbReference>
<accession>A0AAW2YNP6</accession>
<evidence type="ECO:0008006" key="3">
    <source>
        <dbReference type="Google" id="ProtNLM"/>
    </source>
</evidence>
<gene>
    <name evidence="1" type="ORF">AKO1_008241</name>
</gene>
<protein>
    <recommendedName>
        <fullName evidence="3">F-box domain-containing protein</fullName>
    </recommendedName>
</protein>
<organism evidence="1 2">
    <name type="scientific">Acrasis kona</name>
    <dbReference type="NCBI Taxonomy" id="1008807"/>
    <lineage>
        <taxon>Eukaryota</taxon>
        <taxon>Discoba</taxon>
        <taxon>Heterolobosea</taxon>
        <taxon>Tetramitia</taxon>
        <taxon>Eutetramitia</taxon>
        <taxon>Acrasidae</taxon>
        <taxon>Acrasis</taxon>
    </lineage>
</organism>
<dbReference type="EMBL" id="JAOPGA020000471">
    <property type="protein sequence ID" value="KAL0478850.1"/>
    <property type="molecule type" value="Genomic_DNA"/>
</dbReference>
<reference evidence="1 2" key="1">
    <citation type="submission" date="2024-03" db="EMBL/GenBank/DDBJ databases">
        <title>The Acrasis kona genome and developmental transcriptomes reveal deep origins of eukaryotic multicellular pathways.</title>
        <authorList>
            <person name="Sheikh S."/>
            <person name="Fu C.-J."/>
            <person name="Brown M.W."/>
            <person name="Baldauf S.L."/>
        </authorList>
    </citation>
    <scope>NUCLEOTIDE SEQUENCE [LARGE SCALE GENOMIC DNA]</scope>
    <source>
        <strain evidence="1 2">ATCC MYA-3509</strain>
    </source>
</reference>
<comment type="caution">
    <text evidence="1">The sequence shown here is derived from an EMBL/GenBank/DDBJ whole genome shotgun (WGS) entry which is preliminary data.</text>
</comment>
<name>A0AAW2YNP6_9EUKA</name>
<evidence type="ECO:0000313" key="1">
    <source>
        <dbReference type="EMBL" id="KAL0478850.1"/>
    </source>
</evidence>
<keyword evidence="2" id="KW-1185">Reference proteome</keyword>
<evidence type="ECO:0000313" key="2">
    <source>
        <dbReference type="Proteomes" id="UP001431209"/>
    </source>
</evidence>
<dbReference type="AlphaFoldDB" id="A0AAW2YNP6"/>
<proteinExistence type="predicted"/>